<sequence>LDLARSDSRLFVVAAEARALLSKLLENIINERIHDAHRLARDSDIRMDLLQDLEDVD</sequence>
<evidence type="ECO:0000313" key="2">
    <source>
        <dbReference type="Proteomes" id="UP000054783"/>
    </source>
</evidence>
<keyword evidence="2" id="KW-1185">Reference proteome</keyword>
<organism evidence="1 2">
    <name type="scientific">Trichinella patagoniensis</name>
    <dbReference type="NCBI Taxonomy" id="990121"/>
    <lineage>
        <taxon>Eukaryota</taxon>
        <taxon>Metazoa</taxon>
        <taxon>Ecdysozoa</taxon>
        <taxon>Nematoda</taxon>
        <taxon>Enoplea</taxon>
        <taxon>Dorylaimia</taxon>
        <taxon>Trichinellida</taxon>
        <taxon>Trichinellidae</taxon>
        <taxon>Trichinella</taxon>
    </lineage>
</organism>
<reference evidence="1 2" key="1">
    <citation type="submission" date="2015-01" db="EMBL/GenBank/DDBJ databases">
        <title>Evolution of Trichinella species and genotypes.</title>
        <authorList>
            <person name="Korhonen P.K."/>
            <person name="Edoardo P."/>
            <person name="Giuseppe L.R."/>
            <person name="Gasser R.B."/>
        </authorList>
    </citation>
    <scope>NUCLEOTIDE SEQUENCE [LARGE SCALE GENOMIC DNA]</scope>
    <source>
        <strain evidence="1">ISS2496</strain>
    </source>
</reference>
<feature type="non-terminal residue" evidence="1">
    <location>
        <position position="1"/>
    </location>
</feature>
<feature type="non-terminal residue" evidence="1">
    <location>
        <position position="57"/>
    </location>
</feature>
<accession>A0A0V0XJS7</accession>
<protein>
    <submittedName>
        <fullName evidence="1">Uncharacterized protein</fullName>
    </submittedName>
</protein>
<dbReference type="OrthoDB" id="8964543at2759"/>
<gene>
    <name evidence="1" type="ORF">T12_4554</name>
</gene>
<evidence type="ECO:0000313" key="1">
    <source>
        <dbReference type="EMBL" id="KRX88055.1"/>
    </source>
</evidence>
<dbReference type="AlphaFoldDB" id="A0A0V0XJS7"/>
<name>A0A0V0XJS7_9BILA</name>
<dbReference type="EMBL" id="JYDQ01004835">
    <property type="protein sequence ID" value="KRX88055.1"/>
    <property type="molecule type" value="Genomic_DNA"/>
</dbReference>
<dbReference type="Proteomes" id="UP000054783">
    <property type="component" value="Unassembled WGS sequence"/>
</dbReference>
<proteinExistence type="predicted"/>
<comment type="caution">
    <text evidence="1">The sequence shown here is derived from an EMBL/GenBank/DDBJ whole genome shotgun (WGS) entry which is preliminary data.</text>
</comment>